<gene>
    <name evidence="3" type="ORF">GXY80_00340</name>
</gene>
<dbReference type="SUPFAM" id="SSF56176">
    <property type="entry name" value="FAD-binding/transporter-associated domain-like"/>
    <property type="match status" value="1"/>
</dbReference>
<dbReference type="EMBL" id="JAAYEE010000007">
    <property type="protein sequence ID" value="NLW33916.1"/>
    <property type="molecule type" value="Genomic_DNA"/>
</dbReference>
<dbReference type="InterPro" id="IPR016167">
    <property type="entry name" value="FAD-bd_PCMH_sub1"/>
</dbReference>
<keyword evidence="1" id="KW-0274">FAD</keyword>
<dbReference type="GO" id="GO:0016491">
    <property type="term" value="F:oxidoreductase activity"/>
    <property type="evidence" value="ECO:0007669"/>
    <property type="project" value="InterPro"/>
</dbReference>
<dbReference type="PANTHER" id="PTHR42659">
    <property type="entry name" value="XANTHINE DEHYDROGENASE SUBUNIT C-RELATED"/>
    <property type="match status" value="1"/>
</dbReference>
<evidence type="ECO:0000259" key="2">
    <source>
        <dbReference type="PROSITE" id="PS51387"/>
    </source>
</evidence>
<dbReference type="SUPFAM" id="SSF55447">
    <property type="entry name" value="CO dehydrogenase flavoprotein C-terminal domain-like"/>
    <property type="match status" value="1"/>
</dbReference>
<dbReference type="InterPro" id="IPR051312">
    <property type="entry name" value="Diverse_Substr_Oxidored"/>
</dbReference>
<dbReference type="Gene3D" id="3.30.43.10">
    <property type="entry name" value="Uridine Diphospho-n-acetylenolpyruvylglucosamine Reductase, domain 2"/>
    <property type="match status" value="1"/>
</dbReference>
<dbReference type="PROSITE" id="PS51387">
    <property type="entry name" value="FAD_PCMH"/>
    <property type="match status" value="1"/>
</dbReference>
<dbReference type="InterPro" id="IPR036318">
    <property type="entry name" value="FAD-bd_PCMH-like_sf"/>
</dbReference>
<dbReference type="InterPro" id="IPR016169">
    <property type="entry name" value="FAD-bd_PCMH_sub2"/>
</dbReference>
<sequence length="292" mass="31779">MKDFEYFRPKTIDEAVSLYREGGKGARLLAGGTELVNEIRFGKSQPDLVVDLKHIRELDFMHLGPEGVNIGALYRVGDAEHSRLLLESRYNAISHAAGTLGSPQVRNKATIVGNVCRASPSADLIPPLMALGAMARIVGDGTERSVPVEDMLVGPGRTVLNMGEIVTELEIPDMPDYSGCSYYKLSPRKSLDLAVVGAAVMIRTDPRVSRCIDARIVLGAVAPTSMRAKRAEAMLIGAKPRELTIDAAAQAAAEDSKPLDDVRASAWYRKRMVEVVVRRTIGLALEQVKTRR</sequence>
<protein>
    <submittedName>
        <fullName evidence="3">Xanthine dehydrogenase family protein subunit M</fullName>
    </submittedName>
</protein>
<dbReference type="InterPro" id="IPR036683">
    <property type="entry name" value="CO_DH_flav_C_dom_sf"/>
</dbReference>
<dbReference type="InterPro" id="IPR002346">
    <property type="entry name" value="Mopterin_DH_FAD-bd"/>
</dbReference>
<reference evidence="3" key="1">
    <citation type="journal article" date="2020" name="Biotechnol. Biofuels">
        <title>New insights from the biogas microbiome by comprehensive genome-resolved metagenomics of nearly 1600 species originating from multiple anaerobic digesters.</title>
        <authorList>
            <person name="Campanaro S."/>
            <person name="Treu L."/>
            <person name="Rodriguez-R L.M."/>
            <person name="Kovalovszki A."/>
            <person name="Ziels R.M."/>
            <person name="Maus I."/>
            <person name="Zhu X."/>
            <person name="Kougias P.G."/>
            <person name="Basile A."/>
            <person name="Luo G."/>
            <person name="Schluter A."/>
            <person name="Konstantinidis K.T."/>
            <person name="Angelidaki I."/>
        </authorList>
    </citation>
    <scope>NUCLEOTIDE SEQUENCE</scope>
    <source>
        <strain evidence="3">AS06rmzACSIP_7</strain>
    </source>
</reference>
<keyword evidence="1" id="KW-0285">Flavoprotein</keyword>
<accession>A0A971RZG6</accession>
<dbReference type="GO" id="GO:0071949">
    <property type="term" value="F:FAD binding"/>
    <property type="evidence" value="ECO:0007669"/>
    <property type="project" value="InterPro"/>
</dbReference>
<feature type="domain" description="FAD-binding PCMH-type" evidence="2">
    <location>
        <begin position="1"/>
        <end position="176"/>
    </location>
</feature>
<dbReference type="Pfam" id="PF03450">
    <property type="entry name" value="CO_deh_flav_C"/>
    <property type="match status" value="1"/>
</dbReference>
<dbReference type="Gene3D" id="3.30.465.10">
    <property type="match status" value="1"/>
</dbReference>
<name>A0A971RZG6_9BACT</name>
<evidence type="ECO:0000313" key="3">
    <source>
        <dbReference type="EMBL" id="NLW33916.1"/>
    </source>
</evidence>
<comment type="caution">
    <text evidence="3">The sequence shown here is derived from an EMBL/GenBank/DDBJ whole genome shotgun (WGS) entry which is preliminary data.</text>
</comment>
<evidence type="ECO:0000313" key="4">
    <source>
        <dbReference type="Proteomes" id="UP000777265"/>
    </source>
</evidence>
<dbReference type="InterPro" id="IPR005107">
    <property type="entry name" value="CO_DH_flav_C"/>
</dbReference>
<dbReference type="AlphaFoldDB" id="A0A971RZG6"/>
<dbReference type="SMART" id="SM01092">
    <property type="entry name" value="CO_deh_flav_C"/>
    <property type="match status" value="1"/>
</dbReference>
<dbReference type="Pfam" id="PF00941">
    <property type="entry name" value="FAD_binding_5"/>
    <property type="match status" value="1"/>
</dbReference>
<dbReference type="Proteomes" id="UP000777265">
    <property type="component" value="Unassembled WGS sequence"/>
</dbReference>
<organism evidence="3 4">
    <name type="scientific">Syntrophorhabdus aromaticivorans</name>
    <dbReference type="NCBI Taxonomy" id="328301"/>
    <lineage>
        <taxon>Bacteria</taxon>
        <taxon>Pseudomonadati</taxon>
        <taxon>Thermodesulfobacteriota</taxon>
        <taxon>Syntrophorhabdia</taxon>
        <taxon>Syntrophorhabdales</taxon>
        <taxon>Syntrophorhabdaceae</taxon>
        <taxon>Syntrophorhabdus</taxon>
    </lineage>
</organism>
<evidence type="ECO:0000256" key="1">
    <source>
        <dbReference type="ARBA" id="ARBA00022827"/>
    </source>
</evidence>
<proteinExistence type="predicted"/>
<dbReference type="InterPro" id="IPR016166">
    <property type="entry name" value="FAD-bd_PCMH"/>
</dbReference>
<dbReference type="Gene3D" id="3.30.390.50">
    <property type="entry name" value="CO dehydrogenase flavoprotein, C-terminal domain"/>
    <property type="match status" value="1"/>
</dbReference>
<dbReference type="PANTHER" id="PTHR42659:SF9">
    <property type="entry name" value="XANTHINE DEHYDROGENASE FAD-BINDING SUBUNIT XDHB-RELATED"/>
    <property type="match status" value="1"/>
</dbReference>
<reference evidence="3" key="2">
    <citation type="submission" date="2020-01" db="EMBL/GenBank/DDBJ databases">
        <authorList>
            <person name="Campanaro S."/>
        </authorList>
    </citation>
    <scope>NUCLEOTIDE SEQUENCE</scope>
    <source>
        <strain evidence="3">AS06rmzACSIP_7</strain>
    </source>
</reference>